<name>A0AA39AAJ5_VITRO</name>
<feature type="chain" id="PRO_5041255591" evidence="2">
    <location>
        <begin position="24"/>
        <end position="166"/>
    </location>
</feature>
<comment type="caution">
    <text evidence="3">The sequence shown here is derived from an EMBL/GenBank/DDBJ whole genome shotgun (WGS) entry which is preliminary data.</text>
</comment>
<evidence type="ECO:0000256" key="2">
    <source>
        <dbReference type="SAM" id="SignalP"/>
    </source>
</evidence>
<organism evidence="3 4">
    <name type="scientific">Vitis rotundifolia</name>
    <name type="common">Muscadine grape</name>
    <dbReference type="NCBI Taxonomy" id="103349"/>
    <lineage>
        <taxon>Eukaryota</taxon>
        <taxon>Viridiplantae</taxon>
        <taxon>Streptophyta</taxon>
        <taxon>Embryophyta</taxon>
        <taxon>Tracheophyta</taxon>
        <taxon>Spermatophyta</taxon>
        <taxon>Magnoliopsida</taxon>
        <taxon>eudicotyledons</taxon>
        <taxon>Gunneridae</taxon>
        <taxon>Pentapetalae</taxon>
        <taxon>rosids</taxon>
        <taxon>Vitales</taxon>
        <taxon>Vitaceae</taxon>
        <taxon>Viteae</taxon>
        <taxon>Vitis</taxon>
    </lineage>
</organism>
<dbReference type="PANTHER" id="PTHR34662">
    <property type="entry name" value="OS04G0422700 PROTEIN"/>
    <property type="match status" value="1"/>
</dbReference>
<dbReference type="AlphaFoldDB" id="A0AA39AAJ5"/>
<feature type="signal peptide" evidence="2">
    <location>
        <begin position="1"/>
        <end position="23"/>
    </location>
</feature>
<accession>A0AA39AAJ5</accession>
<protein>
    <submittedName>
        <fullName evidence="3">Uncharacterized protein</fullName>
    </submittedName>
</protein>
<keyword evidence="2" id="KW-0732">Signal</keyword>
<evidence type="ECO:0000313" key="3">
    <source>
        <dbReference type="EMBL" id="KAJ9703952.1"/>
    </source>
</evidence>
<gene>
    <name evidence="3" type="ORF">PVL29_005294</name>
</gene>
<proteinExistence type="predicted"/>
<dbReference type="PANTHER" id="PTHR34662:SF3">
    <property type="entry name" value="OS04G0422700 PROTEIN"/>
    <property type="match status" value="1"/>
</dbReference>
<dbReference type="EMBL" id="JARBHA010000004">
    <property type="protein sequence ID" value="KAJ9703952.1"/>
    <property type="molecule type" value="Genomic_DNA"/>
</dbReference>
<sequence length="166" mass="17709">MEAFFSLITHLSLLILLFQAAHSGTVTGNGVADQWRHPSVHYVQESIKGFELREDDMAFSPESSPLAAPAPTPGGVVSTSPDYTWPFHSKQVSSPSSSPTNSPPSADAGEGMPFINSNPTVPLPTGEADSVTIRPLPISAHQDQMEAVLAFQITVSFMVCVILFKG</sequence>
<feature type="compositionally biased region" description="Low complexity" evidence="1">
    <location>
        <begin position="93"/>
        <end position="105"/>
    </location>
</feature>
<evidence type="ECO:0000256" key="1">
    <source>
        <dbReference type="SAM" id="MobiDB-lite"/>
    </source>
</evidence>
<feature type="region of interest" description="Disordered" evidence="1">
    <location>
        <begin position="60"/>
        <end position="126"/>
    </location>
</feature>
<feature type="compositionally biased region" description="Low complexity" evidence="1">
    <location>
        <begin position="60"/>
        <end position="69"/>
    </location>
</feature>
<reference evidence="3 4" key="1">
    <citation type="journal article" date="2023" name="BMC Biotechnol.">
        <title>Vitis rotundifolia cv Carlos genome sequencing.</title>
        <authorList>
            <person name="Huff M."/>
            <person name="Hulse-Kemp A."/>
            <person name="Scheffler B."/>
            <person name="Youngblood R."/>
            <person name="Simpson S."/>
            <person name="Babiker E."/>
            <person name="Staton M."/>
        </authorList>
    </citation>
    <scope>NUCLEOTIDE SEQUENCE [LARGE SCALE GENOMIC DNA]</scope>
    <source>
        <tissue evidence="3">Leaf</tissue>
    </source>
</reference>
<dbReference type="Proteomes" id="UP001168098">
    <property type="component" value="Unassembled WGS sequence"/>
</dbReference>
<evidence type="ECO:0000313" key="4">
    <source>
        <dbReference type="Proteomes" id="UP001168098"/>
    </source>
</evidence>
<keyword evidence="4" id="KW-1185">Reference proteome</keyword>